<protein>
    <submittedName>
        <fullName evidence="1">Uncharacterized protein</fullName>
    </submittedName>
</protein>
<proteinExistence type="predicted"/>
<gene>
    <name evidence="1" type="ORF">UFOVP1174_39</name>
</gene>
<evidence type="ECO:0000313" key="1">
    <source>
        <dbReference type="EMBL" id="CAB4188491.1"/>
    </source>
</evidence>
<reference evidence="1" key="1">
    <citation type="submission" date="2020-05" db="EMBL/GenBank/DDBJ databases">
        <authorList>
            <person name="Chiriac C."/>
            <person name="Salcher M."/>
            <person name="Ghai R."/>
            <person name="Kavagutti S V."/>
        </authorList>
    </citation>
    <scope>NUCLEOTIDE SEQUENCE</scope>
</reference>
<name>A0A6J5R4H6_9CAUD</name>
<organism evidence="1">
    <name type="scientific">uncultured Caudovirales phage</name>
    <dbReference type="NCBI Taxonomy" id="2100421"/>
    <lineage>
        <taxon>Viruses</taxon>
        <taxon>Duplodnaviria</taxon>
        <taxon>Heunggongvirae</taxon>
        <taxon>Uroviricota</taxon>
        <taxon>Caudoviricetes</taxon>
        <taxon>Peduoviridae</taxon>
        <taxon>Maltschvirus</taxon>
        <taxon>Maltschvirus maltsch</taxon>
    </lineage>
</organism>
<dbReference type="EMBL" id="LR797128">
    <property type="protein sequence ID" value="CAB4188491.1"/>
    <property type="molecule type" value="Genomic_DNA"/>
</dbReference>
<sequence length="96" mass="10578">MSDKLRAAAQRALETLEDIFGKNKIDVGAINMLRAALEEPAIKESLTAQRPWVGLTGPEVDKAYKSVSDKEWAIGGLTDARVFFCAIEAKLREKNT</sequence>
<accession>A0A6J5R4H6</accession>